<reference evidence="2" key="1">
    <citation type="journal article" date="2021" name="Mol. Plant Microbe Interact.">
        <title>Complete Genome Sequence of the Plant-Pathogenic Fungus Colletotrichum lupini.</title>
        <authorList>
            <person name="Baroncelli R."/>
            <person name="Pensec F."/>
            <person name="Da Lio D."/>
            <person name="Boufleur T."/>
            <person name="Vicente I."/>
            <person name="Sarrocco S."/>
            <person name="Picot A."/>
            <person name="Baraldi E."/>
            <person name="Sukno S."/>
            <person name="Thon M."/>
            <person name="Le Floch G."/>
        </authorList>
    </citation>
    <scope>NUCLEOTIDE SEQUENCE</scope>
    <source>
        <strain evidence="2">IMI 504893</strain>
    </source>
</reference>
<keyword evidence="3" id="KW-1185">Reference proteome</keyword>
<feature type="region of interest" description="Disordered" evidence="1">
    <location>
        <begin position="76"/>
        <end position="100"/>
    </location>
</feature>
<dbReference type="GeneID" id="73334290"/>
<name>A0A9Q8W6N9_9PEZI</name>
<sequence length="252" mass="28453">MTVPSTERSQLWNETSACPPKASIHSPGLFVNHGLRDPVAREYKFVITLASPLCAMYCNLYSYPVLELSRQGSSFDEGCEGHTKKETSWTPPSRPLSPAPSLPHLIPAPPFRRRQHTWPSFNVICIQWWDAIGQSHLRSERKIEEGSSVLMKAAPHYFTTQTRPLFYHFPPAEGGSIEFSSSRLEFTWRIQIQSLEQLSRCPVPVRADHDDASFPTMSRQIDFNQDTARPYQAAHDMTSLPGHLRPGPAALL</sequence>
<proteinExistence type="predicted"/>
<evidence type="ECO:0000313" key="2">
    <source>
        <dbReference type="EMBL" id="UQC73583.1"/>
    </source>
</evidence>
<organism evidence="2 3">
    <name type="scientific">Colletotrichum lupini</name>
    <dbReference type="NCBI Taxonomy" id="145971"/>
    <lineage>
        <taxon>Eukaryota</taxon>
        <taxon>Fungi</taxon>
        <taxon>Dikarya</taxon>
        <taxon>Ascomycota</taxon>
        <taxon>Pezizomycotina</taxon>
        <taxon>Sordariomycetes</taxon>
        <taxon>Hypocreomycetidae</taxon>
        <taxon>Glomerellales</taxon>
        <taxon>Glomerellaceae</taxon>
        <taxon>Colletotrichum</taxon>
        <taxon>Colletotrichum acutatum species complex</taxon>
    </lineage>
</organism>
<dbReference type="AlphaFoldDB" id="A0A9Q8W6N9"/>
<protein>
    <submittedName>
        <fullName evidence="2">Uncharacterized protein</fullName>
    </submittedName>
</protein>
<evidence type="ECO:0000313" key="3">
    <source>
        <dbReference type="Proteomes" id="UP000830671"/>
    </source>
</evidence>
<dbReference type="RefSeq" id="XP_049135237.1">
    <property type="nucleotide sequence ID" value="XM_049279280.1"/>
</dbReference>
<dbReference type="EMBL" id="CP019471">
    <property type="protein sequence ID" value="UQC73583.1"/>
    <property type="molecule type" value="Genomic_DNA"/>
</dbReference>
<dbReference type="KEGG" id="clup:CLUP02_00228"/>
<gene>
    <name evidence="2" type="ORF">CLUP02_00228</name>
</gene>
<accession>A0A9Q8W6N9</accession>
<evidence type="ECO:0000256" key="1">
    <source>
        <dbReference type="SAM" id="MobiDB-lite"/>
    </source>
</evidence>
<dbReference type="Proteomes" id="UP000830671">
    <property type="component" value="Chromosome 1"/>
</dbReference>